<dbReference type="HOGENOM" id="CLU_059329_0_0_0"/>
<dbReference type="Pfam" id="PF04228">
    <property type="entry name" value="Zn_peptidase"/>
    <property type="match status" value="1"/>
</dbReference>
<dbReference type="eggNOG" id="COG2321">
    <property type="taxonomic scope" value="Bacteria"/>
</dbReference>
<dbReference type="Proteomes" id="UP000006860">
    <property type="component" value="Chromosome"/>
</dbReference>
<evidence type="ECO:0000256" key="4">
    <source>
        <dbReference type="ARBA" id="ARBA00023136"/>
    </source>
</evidence>
<evidence type="ECO:0000256" key="5">
    <source>
        <dbReference type="SAM" id="Phobius"/>
    </source>
</evidence>
<sequence length="284" mass="31525">MRLGKIRRSDNVSQSKGRGPMIAGGGLGTIVLIGLVFLMGGDLGDVFNVVMQNQANVQPQAPVENEDEQVEFVSKVLALTEDVWAKQFQQQGLTYEDASLEIFRGLTQTACGHGQAAMGPFYCPADETVYIDLSFYETLRTQLGAPGDFAQAYVIAHEVGHHIQNQLGYSDLVHRARQTQSEQEANRMSVRLELQADYLAGVWAHHAETDFQILERGDVEEGLTAARQIGDDMLQKKSQGHIVPENFTHGTSAQRVRWFRAGLESGDFSQSALDRFFDLDYSQL</sequence>
<name>F0SRC1_RUBBR</name>
<dbReference type="AlphaFoldDB" id="F0SRC1"/>
<keyword evidence="2 5" id="KW-0812">Transmembrane</keyword>
<evidence type="ECO:0000313" key="6">
    <source>
        <dbReference type="EMBL" id="ADY62372.1"/>
    </source>
</evidence>
<evidence type="ECO:0000256" key="3">
    <source>
        <dbReference type="ARBA" id="ARBA00022989"/>
    </source>
</evidence>
<dbReference type="RefSeq" id="WP_013631076.1">
    <property type="nucleotide sequence ID" value="NC_015174.1"/>
</dbReference>
<evidence type="ECO:0000256" key="1">
    <source>
        <dbReference type="ARBA" id="ARBA00004167"/>
    </source>
</evidence>
<dbReference type="GO" id="GO:0016020">
    <property type="term" value="C:membrane"/>
    <property type="evidence" value="ECO:0007669"/>
    <property type="project" value="UniProtKB-SubCell"/>
</dbReference>
<dbReference type="EMBL" id="CP002546">
    <property type="protein sequence ID" value="ADY62372.1"/>
    <property type="molecule type" value="Genomic_DNA"/>
</dbReference>
<dbReference type="PANTHER" id="PTHR30168:SF0">
    <property type="entry name" value="INNER MEMBRANE PROTEIN"/>
    <property type="match status" value="1"/>
</dbReference>
<protein>
    <recommendedName>
        <fullName evidence="8">Neutral zinc metallopeptidase</fullName>
    </recommendedName>
</protein>
<proteinExistence type="predicted"/>
<dbReference type="OrthoDB" id="9774900at2"/>
<dbReference type="PANTHER" id="PTHR30168">
    <property type="entry name" value="PUTATIVE MEMBRANE PROTEIN YPFJ"/>
    <property type="match status" value="1"/>
</dbReference>
<evidence type="ECO:0008006" key="8">
    <source>
        <dbReference type="Google" id="ProtNLM"/>
    </source>
</evidence>
<accession>F0SRC1</accession>
<dbReference type="STRING" id="756272.Plabr_4801"/>
<organism evidence="6 7">
    <name type="scientific">Rubinisphaera brasiliensis (strain ATCC 49424 / DSM 5305 / JCM 21570 / IAM 15109 / NBRC 103401 / IFAM 1448)</name>
    <name type="common">Planctomyces brasiliensis</name>
    <dbReference type="NCBI Taxonomy" id="756272"/>
    <lineage>
        <taxon>Bacteria</taxon>
        <taxon>Pseudomonadati</taxon>
        <taxon>Planctomycetota</taxon>
        <taxon>Planctomycetia</taxon>
        <taxon>Planctomycetales</taxon>
        <taxon>Planctomycetaceae</taxon>
        <taxon>Rubinisphaera</taxon>
    </lineage>
</organism>
<keyword evidence="3 5" id="KW-1133">Transmembrane helix</keyword>
<dbReference type="KEGG" id="pbs:Plabr_4801"/>
<keyword evidence="7" id="KW-1185">Reference proteome</keyword>
<keyword evidence="4 5" id="KW-0472">Membrane</keyword>
<reference evidence="7" key="1">
    <citation type="submission" date="2011-02" db="EMBL/GenBank/DDBJ databases">
        <title>The complete genome of Planctomyces brasiliensis DSM 5305.</title>
        <authorList>
            <person name="Lucas S."/>
            <person name="Copeland A."/>
            <person name="Lapidus A."/>
            <person name="Bruce D."/>
            <person name="Goodwin L."/>
            <person name="Pitluck S."/>
            <person name="Kyrpides N."/>
            <person name="Mavromatis K."/>
            <person name="Pagani I."/>
            <person name="Ivanova N."/>
            <person name="Ovchinnikova G."/>
            <person name="Lu M."/>
            <person name="Detter J.C."/>
            <person name="Han C."/>
            <person name="Land M."/>
            <person name="Hauser L."/>
            <person name="Markowitz V."/>
            <person name="Cheng J.-F."/>
            <person name="Hugenholtz P."/>
            <person name="Woyke T."/>
            <person name="Wu D."/>
            <person name="Tindall B."/>
            <person name="Pomrenke H.G."/>
            <person name="Brambilla E."/>
            <person name="Klenk H.-P."/>
            <person name="Eisen J.A."/>
        </authorList>
    </citation>
    <scope>NUCLEOTIDE SEQUENCE [LARGE SCALE GENOMIC DNA]</scope>
    <source>
        <strain evidence="7">ATCC 49424 / DSM 5305 / JCM 21570 / NBRC 103401 / IFAM 1448</strain>
    </source>
</reference>
<dbReference type="InterPro" id="IPR007343">
    <property type="entry name" value="Uncharacterised_pept_Zn_put"/>
</dbReference>
<gene>
    <name evidence="6" type="ordered locus">Plabr_4801</name>
</gene>
<evidence type="ECO:0000313" key="7">
    <source>
        <dbReference type="Proteomes" id="UP000006860"/>
    </source>
</evidence>
<comment type="subcellular location">
    <subcellularLocation>
        <location evidence="1">Membrane</location>
        <topology evidence="1">Single-pass membrane protein</topology>
    </subcellularLocation>
</comment>
<feature type="transmembrane region" description="Helical" evidence="5">
    <location>
        <begin position="21"/>
        <end position="41"/>
    </location>
</feature>
<evidence type="ECO:0000256" key="2">
    <source>
        <dbReference type="ARBA" id="ARBA00022692"/>
    </source>
</evidence>